<dbReference type="Gramene" id="Solyc02g067520.3.1">
    <property type="protein sequence ID" value="Solyc02g067520.3.1.1"/>
    <property type="gene ID" value="Solyc02g067520.3"/>
</dbReference>
<proteinExistence type="predicted"/>
<dbReference type="Proteomes" id="UP000004994">
    <property type="component" value="Chromosome 2"/>
</dbReference>
<dbReference type="EnsemblPlants" id="Solyc02g067520.3.1">
    <property type="protein sequence ID" value="Solyc02g067520.3.1.1"/>
    <property type="gene ID" value="Solyc02g067520.3"/>
</dbReference>
<dbReference type="AlphaFoldDB" id="A0A3Q7F0W7"/>
<dbReference type="InParanoid" id="A0A3Q7F0W7"/>
<name>A0A3Q7F0W7_SOLLC</name>
<protein>
    <submittedName>
        <fullName evidence="1">Uncharacterized protein</fullName>
    </submittedName>
</protein>
<accession>A0A3Q7F0W7</accession>
<evidence type="ECO:0000313" key="1">
    <source>
        <dbReference type="EnsemblPlants" id="Solyc02g067520.3.1.1"/>
    </source>
</evidence>
<keyword evidence="2" id="KW-1185">Reference proteome</keyword>
<organism evidence="1">
    <name type="scientific">Solanum lycopersicum</name>
    <name type="common">Tomato</name>
    <name type="synonym">Lycopersicon esculentum</name>
    <dbReference type="NCBI Taxonomy" id="4081"/>
    <lineage>
        <taxon>Eukaryota</taxon>
        <taxon>Viridiplantae</taxon>
        <taxon>Streptophyta</taxon>
        <taxon>Embryophyta</taxon>
        <taxon>Tracheophyta</taxon>
        <taxon>Spermatophyta</taxon>
        <taxon>Magnoliopsida</taxon>
        <taxon>eudicotyledons</taxon>
        <taxon>Gunneridae</taxon>
        <taxon>Pentapetalae</taxon>
        <taxon>asterids</taxon>
        <taxon>lamiids</taxon>
        <taxon>Solanales</taxon>
        <taxon>Solanaceae</taxon>
        <taxon>Solanoideae</taxon>
        <taxon>Solaneae</taxon>
        <taxon>Solanum</taxon>
        <taxon>Solanum subgen. Lycopersicon</taxon>
    </lineage>
</organism>
<evidence type="ECO:0000313" key="2">
    <source>
        <dbReference type="Proteomes" id="UP000004994"/>
    </source>
</evidence>
<reference evidence="1" key="1">
    <citation type="journal article" date="2012" name="Nature">
        <title>The tomato genome sequence provides insights into fleshy fruit evolution.</title>
        <authorList>
            <consortium name="Tomato Genome Consortium"/>
        </authorList>
    </citation>
    <scope>NUCLEOTIDE SEQUENCE [LARGE SCALE GENOMIC DNA]</scope>
    <source>
        <strain evidence="1">cv. Heinz 1706</strain>
    </source>
</reference>
<reference evidence="1" key="2">
    <citation type="submission" date="2019-01" db="UniProtKB">
        <authorList>
            <consortium name="EnsemblPlants"/>
        </authorList>
    </citation>
    <scope>IDENTIFICATION</scope>
    <source>
        <strain evidence="1">cv. Heinz 1706</strain>
    </source>
</reference>
<sequence length="34" mass="3772">MLLITIEGCSVLFPAFFQINSSQIILSIDEIANM</sequence>